<evidence type="ECO:0000313" key="2">
    <source>
        <dbReference type="EMBL" id="MBW0497165.1"/>
    </source>
</evidence>
<organism evidence="2 3">
    <name type="scientific">Austropuccinia psidii MF-1</name>
    <dbReference type="NCBI Taxonomy" id="1389203"/>
    <lineage>
        <taxon>Eukaryota</taxon>
        <taxon>Fungi</taxon>
        <taxon>Dikarya</taxon>
        <taxon>Basidiomycota</taxon>
        <taxon>Pucciniomycotina</taxon>
        <taxon>Pucciniomycetes</taxon>
        <taxon>Pucciniales</taxon>
        <taxon>Sphaerophragmiaceae</taxon>
        <taxon>Austropuccinia</taxon>
    </lineage>
</organism>
<feature type="region of interest" description="Disordered" evidence="1">
    <location>
        <begin position="115"/>
        <end position="156"/>
    </location>
</feature>
<dbReference type="EMBL" id="AVOT02014024">
    <property type="protein sequence ID" value="MBW0497165.1"/>
    <property type="molecule type" value="Genomic_DNA"/>
</dbReference>
<keyword evidence="3" id="KW-1185">Reference proteome</keyword>
<gene>
    <name evidence="2" type="ORF">O181_036880</name>
</gene>
<protein>
    <submittedName>
        <fullName evidence="2">Uncharacterized protein</fullName>
    </submittedName>
</protein>
<feature type="compositionally biased region" description="Polar residues" evidence="1">
    <location>
        <begin position="115"/>
        <end position="131"/>
    </location>
</feature>
<accession>A0A9Q3D9S5</accession>
<feature type="compositionally biased region" description="Polar residues" evidence="1">
    <location>
        <begin position="58"/>
        <end position="74"/>
    </location>
</feature>
<comment type="caution">
    <text evidence="2">The sequence shown here is derived from an EMBL/GenBank/DDBJ whole genome shotgun (WGS) entry which is preliminary data.</text>
</comment>
<dbReference type="AlphaFoldDB" id="A0A9Q3D9S5"/>
<dbReference type="Proteomes" id="UP000765509">
    <property type="component" value="Unassembled WGS sequence"/>
</dbReference>
<feature type="region of interest" description="Disordered" evidence="1">
    <location>
        <begin position="37"/>
        <end position="77"/>
    </location>
</feature>
<name>A0A9Q3D9S5_9BASI</name>
<feature type="region of interest" description="Disordered" evidence="1">
    <location>
        <begin position="1"/>
        <end position="24"/>
    </location>
</feature>
<feature type="compositionally biased region" description="Basic and acidic residues" evidence="1">
    <location>
        <begin position="37"/>
        <end position="51"/>
    </location>
</feature>
<evidence type="ECO:0000256" key="1">
    <source>
        <dbReference type="SAM" id="MobiDB-lite"/>
    </source>
</evidence>
<feature type="compositionally biased region" description="Polar residues" evidence="1">
    <location>
        <begin position="147"/>
        <end position="156"/>
    </location>
</feature>
<proteinExistence type="predicted"/>
<evidence type="ECO:0000313" key="3">
    <source>
        <dbReference type="Proteomes" id="UP000765509"/>
    </source>
</evidence>
<sequence>MENTKDFPKAKTGQKRPDDDEGARYAILRSKKVNLHDFERAGLRSRVDPSKGKRKKNISSGTESTQGSAISQRQVPEMPIISEPEFELTMSNFTRYKSPSEGSRRHLHEPVQTVLHSVQGQGLRKVSTNPPRSDEVLAHPQKVPQRGGNNEILQWM</sequence>
<reference evidence="2" key="1">
    <citation type="submission" date="2021-03" db="EMBL/GenBank/DDBJ databases">
        <title>Draft genome sequence of rust myrtle Austropuccinia psidii MF-1, a brazilian biotype.</title>
        <authorList>
            <person name="Quecine M.C."/>
            <person name="Pachon D.M.R."/>
            <person name="Bonatelli M.L."/>
            <person name="Correr F.H."/>
            <person name="Franceschini L.M."/>
            <person name="Leite T.F."/>
            <person name="Margarido G.R.A."/>
            <person name="Almeida C.A."/>
            <person name="Ferrarezi J.A."/>
            <person name="Labate C.A."/>
        </authorList>
    </citation>
    <scope>NUCLEOTIDE SEQUENCE</scope>
    <source>
        <strain evidence="2">MF-1</strain>
    </source>
</reference>